<reference evidence="12" key="5">
    <citation type="submission" date="2020-06" db="EMBL/GenBank/DDBJ databases">
        <title>Helianthus annuus Genome sequencing and assembly Release 2.</title>
        <authorList>
            <person name="Gouzy J."/>
            <person name="Langlade N."/>
            <person name="Munos S."/>
        </authorList>
    </citation>
    <scope>NUCLEOTIDE SEQUENCE</scope>
    <source>
        <tissue evidence="12">Leaves</tissue>
    </source>
</reference>
<dbReference type="InterPro" id="IPR005333">
    <property type="entry name" value="Transcription_factor_TCP"/>
</dbReference>
<evidence type="ECO:0000313" key="14">
    <source>
        <dbReference type="Proteomes" id="UP000215914"/>
    </source>
</evidence>
<feature type="compositionally biased region" description="Polar residues" evidence="7">
    <location>
        <begin position="252"/>
        <end position="268"/>
    </location>
</feature>
<dbReference type="GO" id="GO:0005634">
    <property type="term" value="C:nucleus"/>
    <property type="evidence" value="ECO:0000318"/>
    <property type="project" value="GO_Central"/>
</dbReference>
<keyword evidence="5" id="KW-0804">Transcription</keyword>
<dbReference type="PANTHER" id="PTHR31072">
    <property type="entry name" value="TRANSCRIPTION FACTOR TCP4-RELATED"/>
    <property type="match status" value="1"/>
</dbReference>
<dbReference type="InterPro" id="IPR017888">
    <property type="entry name" value="CYC/TB1_R_domain"/>
</dbReference>
<feature type="domain" description="R" evidence="9">
    <location>
        <begin position="217"/>
        <end position="234"/>
    </location>
</feature>
<dbReference type="AlphaFoldDB" id="B2BTS5"/>
<keyword evidence="6" id="KW-0539">Nucleus</keyword>
<evidence type="ECO:0000259" key="8">
    <source>
        <dbReference type="PROSITE" id="PS51369"/>
    </source>
</evidence>
<sequence length="268" mass="30402">MLSSSTNAFSPSKSFFDNQKDNHDFNYPQEIDNPFISTDFVCHTYTGPAHVPQVTEEATTLEQGFVLQHQFSEDHDDLLESVVSSYKKKIVTTKKDGHSKICTAGGLRDRRVRLSIDISRKFFCLQELLGFDKASKTLDWLFTKSLTAIKDLVEQTNHSSSSALTDESNAKFLESIKGDSDDENTQKEKSLLKRVDGKGKKGTQRAKVRSQESFSREQSRAEARERARKRTKEKNRAKKFDDCESGLECSMDQETSNQSKDSSFQVRA</sequence>
<feature type="compositionally biased region" description="Basic and acidic residues" evidence="7">
    <location>
        <begin position="214"/>
        <end position="225"/>
    </location>
</feature>
<dbReference type="Pfam" id="PF03634">
    <property type="entry name" value="TCP"/>
    <property type="match status" value="1"/>
</dbReference>
<dbReference type="InterPro" id="IPR017887">
    <property type="entry name" value="TF_TCP_subgr"/>
</dbReference>
<dbReference type="PANTHER" id="PTHR31072:SF224">
    <property type="entry name" value="TRANSCRIPTION FACTOR TCP1"/>
    <property type="match status" value="1"/>
</dbReference>
<dbReference type="GO" id="GO:0043565">
    <property type="term" value="F:sequence-specific DNA binding"/>
    <property type="evidence" value="ECO:0000318"/>
    <property type="project" value="GO_Central"/>
</dbReference>
<keyword evidence="2" id="KW-0217">Developmental protein</keyword>
<keyword evidence="4" id="KW-0238">DNA-binding</keyword>
<dbReference type="GO" id="GO:0003700">
    <property type="term" value="F:DNA-binding transcription factor activity"/>
    <property type="evidence" value="ECO:0000318"/>
    <property type="project" value="GO_Central"/>
</dbReference>
<reference evidence="12 14" key="3">
    <citation type="journal article" date="2017" name="Nature">
        <title>The sunflower genome provides insights into oil metabolism, flowering and Asterid evolution.</title>
        <authorList>
            <person name="Badouin H."/>
            <person name="Gouzy J."/>
            <person name="Grassa C.J."/>
            <person name="Murat F."/>
            <person name="Staton S.E."/>
            <person name="Cottret L."/>
            <person name="Lelandais-Briere C."/>
            <person name="Owens G.L."/>
            <person name="Carrere S."/>
            <person name="Mayjonade B."/>
            <person name="Legrand L."/>
            <person name="Gill N."/>
            <person name="Kane N.C."/>
            <person name="Bowers J.E."/>
            <person name="Hubner S."/>
            <person name="Bellec A."/>
            <person name="Berard A."/>
            <person name="Berges H."/>
            <person name="Blanchet N."/>
            <person name="Boniface M.C."/>
            <person name="Brunel D."/>
            <person name="Catrice O."/>
            <person name="Chaidir N."/>
            <person name="Claudel C."/>
            <person name="Donnadieu C."/>
            <person name="Faraut T."/>
            <person name="Fievet G."/>
            <person name="Helmstetter N."/>
            <person name="King M."/>
            <person name="Knapp S.J."/>
            <person name="Lai Z."/>
            <person name="Le Paslier M.C."/>
            <person name="Lippi Y."/>
            <person name="Lorenzon L."/>
            <person name="Mandel J.R."/>
            <person name="Marage G."/>
            <person name="Marchand G."/>
            <person name="Marquand E."/>
            <person name="Bret-Mestries E."/>
            <person name="Morien E."/>
            <person name="Nambeesan S."/>
            <person name="Nguyen T."/>
            <person name="Pegot-Espagnet P."/>
            <person name="Pouilly N."/>
            <person name="Raftis F."/>
            <person name="Sallet E."/>
            <person name="Schiex T."/>
            <person name="Thomas J."/>
            <person name="Vandecasteele C."/>
            <person name="Vares D."/>
            <person name="Vear F."/>
            <person name="Vautrin S."/>
            <person name="Crespi M."/>
            <person name="Mangin B."/>
            <person name="Burke J.M."/>
            <person name="Salse J."/>
            <person name="Munos S."/>
            <person name="Vincourt P."/>
            <person name="Rieseberg L.H."/>
            <person name="Langlade N.B."/>
        </authorList>
    </citation>
    <scope>NUCLEOTIDE SEQUENCE [LARGE SCALE GENOMIC DNA]</scope>
    <source>
        <strain evidence="14">cv. SF193</strain>
        <tissue evidence="12">Leaves</tissue>
    </source>
</reference>
<dbReference type="EMBL" id="MNCJ02000324">
    <property type="protein sequence ID" value="KAF5791849.1"/>
    <property type="molecule type" value="Genomic_DNA"/>
</dbReference>
<dbReference type="EMBL" id="JQ594983">
    <property type="protein sequence ID" value="AEZ52418.1"/>
    <property type="molecule type" value="Genomic_DNA"/>
</dbReference>
<evidence type="ECO:0000259" key="9">
    <source>
        <dbReference type="PROSITE" id="PS51370"/>
    </source>
</evidence>
<reference evidence="11" key="2">
    <citation type="journal article" date="2012" name="PLoS Genet.">
        <title>Genetic Analysis of Floral Symmetry in Van Gogh's Sunflowers Reveals Independent Recruitment of CYCLOIDEA Genes in the Asteraceae.</title>
        <authorList>
            <person name="Chapman M.A."/>
            <person name="Tang S."/>
            <person name="Draeger D."/>
            <person name="Nambeesan S."/>
            <person name="Shaffer H."/>
            <person name="Barb J.G."/>
            <person name="Knapp S.J."/>
            <person name="Burke J.M."/>
        </authorList>
    </citation>
    <scope>NUCLEOTIDE SEQUENCE</scope>
</reference>
<evidence type="ECO:0000313" key="10">
    <source>
        <dbReference type="EMBL" id="ABV26443.1"/>
    </source>
</evidence>
<protein>
    <submittedName>
        <fullName evidence="10">Cycloidea-like 2b protein</fullName>
    </submittedName>
    <submittedName>
        <fullName evidence="11">Cycloidea-like protein</fullName>
    </submittedName>
    <submittedName>
        <fullName evidence="13">Putative transcription factor, TCP</fullName>
    </submittedName>
    <submittedName>
        <fullName evidence="12">Transcription factor TCP family</fullName>
    </submittedName>
</protein>
<comment type="subcellular location">
    <subcellularLocation>
        <location evidence="1">Nucleus</location>
    </subcellularLocation>
</comment>
<dbReference type="Proteomes" id="UP000215914">
    <property type="component" value="Chromosome 8"/>
</dbReference>
<evidence type="ECO:0000256" key="4">
    <source>
        <dbReference type="ARBA" id="ARBA00023125"/>
    </source>
</evidence>
<dbReference type="OMA" id="FISGECF"/>
<gene>
    <name evidence="11" type="primary">cyc2b</name>
    <name evidence="13" type="ORF">HannXRQ_Chr08g0209331</name>
    <name evidence="12" type="ORF">HanXRQr2_Chr09g0399511</name>
</gene>
<reference evidence="10" key="1">
    <citation type="journal article" date="2008" name="Mol. Biol. Evol.">
        <title>Positive selection and expression divergence following gene duplication in the sunflower CYCLOIDEA gene family.</title>
        <authorList>
            <person name="Chapman M.A."/>
            <person name="Leebens-Mack J.H."/>
            <person name="Burke J.M."/>
        </authorList>
    </citation>
    <scope>NUCLEOTIDE SEQUENCE</scope>
</reference>
<evidence type="ECO:0000256" key="3">
    <source>
        <dbReference type="ARBA" id="ARBA00023015"/>
    </source>
</evidence>
<accession>B2BTS5</accession>
<dbReference type="GO" id="GO:2000032">
    <property type="term" value="P:regulation of secondary shoot formation"/>
    <property type="evidence" value="ECO:0000318"/>
    <property type="project" value="GO_Central"/>
</dbReference>
<evidence type="ECO:0000313" key="12">
    <source>
        <dbReference type="EMBL" id="KAF5791849.1"/>
    </source>
</evidence>
<name>B2BTS5_HELAN</name>
<feature type="domain" description="TCP" evidence="8">
    <location>
        <begin position="94"/>
        <end position="152"/>
    </location>
</feature>
<evidence type="ECO:0000256" key="7">
    <source>
        <dbReference type="SAM" id="MobiDB-lite"/>
    </source>
</evidence>
<feature type="compositionally biased region" description="Basic and acidic residues" evidence="7">
    <location>
        <begin position="175"/>
        <end position="199"/>
    </location>
</feature>
<proteinExistence type="predicted"/>
<dbReference type="EMBL" id="CM007897">
    <property type="protein sequence ID" value="OTG17192.1"/>
    <property type="molecule type" value="Genomic_DNA"/>
</dbReference>
<evidence type="ECO:0000256" key="5">
    <source>
        <dbReference type="ARBA" id="ARBA00023163"/>
    </source>
</evidence>
<organism evidence="10">
    <name type="scientific">Helianthus annuus</name>
    <name type="common">Common sunflower</name>
    <dbReference type="NCBI Taxonomy" id="4232"/>
    <lineage>
        <taxon>Eukaryota</taxon>
        <taxon>Viridiplantae</taxon>
        <taxon>Streptophyta</taxon>
        <taxon>Embryophyta</taxon>
        <taxon>Tracheophyta</taxon>
        <taxon>Spermatophyta</taxon>
        <taxon>Magnoliopsida</taxon>
        <taxon>eudicotyledons</taxon>
        <taxon>Gunneridae</taxon>
        <taxon>Pentapetalae</taxon>
        <taxon>asterids</taxon>
        <taxon>campanulids</taxon>
        <taxon>Asterales</taxon>
        <taxon>Asteraceae</taxon>
        <taxon>Asteroideae</taxon>
        <taxon>Heliantheae alliance</taxon>
        <taxon>Heliantheae</taxon>
        <taxon>Helianthus</taxon>
    </lineage>
</organism>
<evidence type="ECO:0000313" key="11">
    <source>
        <dbReference type="EMBL" id="AEZ52418.1"/>
    </source>
</evidence>
<dbReference type="Gramene" id="mRNA:HanXRQr2_Chr09g0399511">
    <property type="protein sequence ID" value="CDS:HanXRQr2_Chr09g0399511.1"/>
    <property type="gene ID" value="HanXRQr2_Chr09g0399511"/>
</dbReference>
<dbReference type="PROSITE" id="PS51370">
    <property type="entry name" value="R"/>
    <property type="match status" value="1"/>
</dbReference>
<evidence type="ECO:0000256" key="6">
    <source>
        <dbReference type="ARBA" id="ARBA00023242"/>
    </source>
</evidence>
<dbReference type="PROSITE" id="PS51369">
    <property type="entry name" value="TCP"/>
    <property type="match status" value="1"/>
</dbReference>
<dbReference type="STRING" id="4232.B2BTS5"/>
<dbReference type="EMBL" id="EU088369">
    <property type="protein sequence ID" value="ABV26443.1"/>
    <property type="molecule type" value="Genomic_DNA"/>
</dbReference>
<feature type="region of interest" description="Disordered" evidence="7">
    <location>
        <begin position="175"/>
        <end position="268"/>
    </location>
</feature>
<evidence type="ECO:0000256" key="2">
    <source>
        <dbReference type="ARBA" id="ARBA00022473"/>
    </source>
</evidence>
<dbReference type="OrthoDB" id="1896834at2759"/>
<feature type="compositionally biased region" description="Basic residues" evidence="7">
    <location>
        <begin position="226"/>
        <end position="237"/>
    </location>
</feature>
<keyword evidence="3" id="KW-0805">Transcription regulation</keyword>
<keyword evidence="14" id="KW-1185">Reference proteome</keyword>
<evidence type="ECO:0000313" key="13">
    <source>
        <dbReference type="EMBL" id="OTG17192.1"/>
    </source>
</evidence>
<evidence type="ECO:0000256" key="1">
    <source>
        <dbReference type="ARBA" id="ARBA00004123"/>
    </source>
</evidence>
<reference evidence="13" key="4">
    <citation type="submission" date="2017-02" db="EMBL/GenBank/DDBJ databases">
        <title>Sunflower complete genome.</title>
        <authorList>
            <person name="Langlade N."/>
            <person name="Munos S."/>
        </authorList>
    </citation>
    <scope>NUCLEOTIDE SEQUENCE [LARGE SCALE GENOMIC DNA]</scope>
    <source>
        <tissue evidence="13">Leaves</tissue>
    </source>
</reference>